<evidence type="ECO:0000313" key="4">
    <source>
        <dbReference type="Proteomes" id="UP000525298"/>
    </source>
</evidence>
<keyword evidence="4" id="KW-1185">Reference proteome</keyword>
<evidence type="ECO:0000256" key="2">
    <source>
        <dbReference type="SAM" id="SignalP"/>
    </source>
</evidence>
<reference evidence="3 4" key="1">
    <citation type="submission" date="2020-07" db="EMBL/GenBank/DDBJ databases">
        <title>Genomic Encyclopedia of Type Strains, Phase IV (KMG-IV): sequencing the most valuable type-strain genomes for metagenomic binning, comparative biology and taxonomic classification.</title>
        <authorList>
            <person name="Goeker M."/>
        </authorList>
    </citation>
    <scope>NUCLEOTIDE SEQUENCE [LARGE SCALE GENOMIC DNA]</scope>
    <source>
        <strain evidence="3 4">DSM 17721</strain>
    </source>
</reference>
<dbReference type="SMART" id="SM00028">
    <property type="entry name" value="TPR"/>
    <property type="match status" value="2"/>
</dbReference>
<sequence>MMRGLVVFILFLMASVSLHGCAGFVKQPACTGDRQECIGQSLDRAQAYAEDNRLAKAISEIQRARDRFPDAPVLREKFKQYESLRRQIIFDNELELLLERGRYLLAIRDNRENLFYARHDNYESRRRYREFEEAVEQTASRLFEKGQQAIRDREFGMAGRVLGLSNRLVSSTAARNLLAEIHFHRQDLRIESSRQEETRNEEKWSIMARDFNQAMENGNLPAAQKILAEMQAVKPGQVKDRRRRLENRIDKEVETLLERGRFLYTRGDLQKALKTWEQGLELKPDDPKLQQNIRRARTFLDNLDRWRN</sequence>
<organism evidence="3 4">
    <name type="scientific">Desulfosalsimonas propionicica</name>
    <dbReference type="NCBI Taxonomy" id="332175"/>
    <lineage>
        <taxon>Bacteria</taxon>
        <taxon>Pseudomonadati</taxon>
        <taxon>Thermodesulfobacteriota</taxon>
        <taxon>Desulfobacteria</taxon>
        <taxon>Desulfobacterales</taxon>
        <taxon>Desulfosalsimonadaceae</taxon>
        <taxon>Desulfosalsimonas</taxon>
    </lineage>
</organism>
<evidence type="ECO:0000256" key="1">
    <source>
        <dbReference type="PROSITE-ProRule" id="PRU00339"/>
    </source>
</evidence>
<dbReference type="Proteomes" id="UP000525298">
    <property type="component" value="Unassembled WGS sequence"/>
</dbReference>
<dbReference type="InterPro" id="IPR011990">
    <property type="entry name" value="TPR-like_helical_dom_sf"/>
</dbReference>
<comment type="caution">
    <text evidence="3">The sequence shown here is derived from an EMBL/GenBank/DDBJ whole genome shotgun (WGS) entry which is preliminary data.</text>
</comment>
<dbReference type="SUPFAM" id="SSF48452">
    <property type="entry name" value="TPR-like"/>
    <property type="match status" value="1"/>
</dbReference>
<gene>
    <name evidence="3" type="ORF">HNR65_000837</name>
</gene>
<dbReference type="AlphaFoldDB" id="A0A7W0HJR8"/>
<dbReference type="InterPro" id="IPR019734">
    <property type="entry name" value="TPR_rpt"/>
</dbReference>
<proteinExistence type="predicted"/>
<dbReference type="RefSeq" id="WP_181550195.1">
    <property type="nucleotide sequence ID" value="NZ_JACDUS010000002.1"/>
</dbReference>
<protein>
    <submittedName>
        <fullName evidence="3">Tetratricopeptide (TPR) repeat protein</fullName>
    </submittedName>
</protein>
<feature type="signal peptide" evidence="2">
    <location>
        <begin position="1"/>
        <end position="22"/>
    </location>
</feature>
<dbReference type="EMBL" id="JACDUS010000002">
    <property type="protein sequence ID" value="MBA2880519.1"/>
    <property type="molecule type" value="Genomic_DNA"/>
</dbReference>
<keyword evidence="2" id="KW-0732">Signal</keyword>
<name>A0A7W0HJR8_9BACT</name>
<feature type="repeat" description="TPR" evidence="1">
    <location>
        <begin position="253"/>
        <end position="286"/>
    </location>
</feature>
<dbReference type="Gene3D" id="1.25.40.10">
    <property type="entry name" value="Tetratricopeptide repeat domain"/>
    <property type="match status" value="1"/>
</dbReference>
<dbReference type="PROSITE" id="PS50005">
    <property type="entry name" value="TPR"/>
    <property type="match status" value="1"/>
</dbReference>
<keyword evidence="1" id="KW-0802">TPR repeat</keyword>
<feature type="chain" id="PRO_5030557253" evidence="2">
    <location>
        <begin position="23"/>
        <end position="308"/>
    </location>
</feature>
<accession>A0A7W0HJR8</accession>
<evidence type="ECO:0000313" key="3">
    <source>
        <dbReference type="EMBL" id="MBA2880519.1"/>
    </source>
</evidence>